<dbReference type="SUPFAM" id="SSF56935">
    <property type="entry name" value="Porins"/>
    <property type="match status" value="1"/>
</dbReference>
<dbReference type="PROSITE" id="PS52016">
    <property type="entry name" value="TONB_DEPENDENT_REC_3"/>
    <property type="match status" value="1"/>
</dbReference>
<keyword evidence="6 8" id="KW-0472">Membrane</keyword>
<dbReference type="Gene3D" id="2.60.40.1120">
    <property type="entry name" value="Carboxypeptidase-like, regulatory domain"/>
    <property type="match status" value="1"/>
</dbReference>
<proteinExistence type="inferred from homology"/>
<dbReference type="Gene3D" id="2.40.170.20">
    <property type="entry name" value="TonB-dependent receptor, beta-barrel domain"/>
    <property type="match status" value="1"/>
</dbReference>
<name>A0ABZ2Z5T0_9BACT</name>
<accession>A0ABZ2Z5T0</accession>
<keyword evidence="5 9" id="KW-0798">TonB box</keyword>
<dbReference type="RefSeq" id="WP_341841874.1">
    <property type="nucleotide sequence ID" value="NZ_CP149792.1"/>
</dbReference>
<evidence type="ECO:0000256" key="9">
    <source>
        <dbReference type="RuleBase" id="RU003357"/>
    </source>
</evidence>
<comment type="similarity">
    <text evidence="8 9">Belongs to the TonB-dependent receptor family.</text>
</comment>
<dbReference type="InterPro" id="IPR037066">
    <property type="entry name" value="Plug_dom_sf"/>
</dbReference>
<dbReference type="Gene3D" id="2.170.130.10">
    <property type="entry name" value="TonB-dependent receptor, plug domain"/>
    <property type="match status" value="1"/>
</dbReference>
<feature type="domain" description="TonB-dependent receptor-like beta-barrel" evidence="11">
    <location>
        <begin position="446"/>
        <end position="941"/>
    </location>
</feature>
<evidence type="ECO:0000256" key="1">
    <source>
        <dbReference type="ARBA" id="ARBA00004571"/>
    </source>
</evidence>
<dbReference type="SUPFAM" id="SSF49464">
    <property type="entry name" value="Carboxypeptidase regulatory domain-like"/>
    <property type="match status" value="1"/>
</dbReference>
<dbReference type="InterPro" id="IPR023997">
    <property type="entry name" value="TonB-dep_OMP_SusC/RagA_CS"/>
</dbReference>
<reference evidence="13 14" key="1">
    <citation type="submission" date="2024-03" db="EMBL/GenBank/DDBJ databases">
        <title>Chitinophaga caseinilytica sp. nov., a casein hydrolysing bacterium isolated from forest soil.</title>
        <authorList>
            <person name="Lee D.S."/>
            <person name="Han D.M."/>
            <person name="Baek J.H."/>
            <person name="Choi D.G."/>
            <person name="Jeon J.H."/>
            <person name="Jeon C.O."/>
        </authorList>
    </citation>
    <scope>NUCLEOTIDE SEQUENCE [LARGE SCALE GENOMIC DNA]</scope>
    <source>
        <strain evidence="13 14">KACC 19118</strain>
    </source>
</reference>
<evidence type="ECO:0000259" key="12">
    <source>
        <dbReference type="Pfam" id="PF07715"/>
    </source>
</evidence>
<feature type="chain" id="PRO_5047117965" evidence="10">
    <location>
        <begin position="24"/>
        <end position="1082"/>
    </location>
</feature>
<dbReference type="InterPro" id="IPR036942">
    <property type="entry name" value="Beta-barrel_TonB_sf"/>
</dbReference>
<evidence type="ECO:0000256" key="3">
    <source>
        <dbReference type="ARBA" id="ARBA00022452"/>
    </source>
</evidence>
<evidence type="ECO:0000256" key="4">
    <source>
        <dbReference type="ARBA" id="ARBA00022692"/>
    </source>
</evidence>
<evidence type="ECO:0000256" key="7">
    <source>
        <dbReference type="ARBA" id="ARBA00023237"/>
    </source>
</evidence>
<gene>
    <name evidence="13" type="ORF">WJU22_03355</name>
</gene>
<evidence type="ECO:0000256" key="10">
    <source>
        <dbReference type="SAM" id="SignalP"/>
    </source>
</evidence>
<keyword evidence="2 8" id="KW-0813">Transport</keyword>
<organism evidence="13 14">
    <name type="scientific">Chitinophaga caseinilytica</name>
    <dbReference type="NCBI Taxonomy" id="2267521"/>
    <lineage>
        <taxon>Bacteria</taxon>
        <taxon>Pseudomonadati</taxon>
        <taxon>Bacteroidota</taxon>
        <taxon>Chitinophagia</taxon>
        <taxon>Chitinophagales</taxon>
        <taxon>Chitinophagaceae</taxon>
        <taxon>Chitinophaga</taxon>
    </lineage>
</organism>
<dbReference type="InterPro" id="IPR012910">
    <property type="entry name" value="Plug_dom"/>
</dbReference>
<evidence type="ECO:0000256" key="2">
    <source>
        <dbReference type="ARBA" id="ARBA00022448"/>
    </source>
</evidence>
<dbReference type="InterPro" id="IPR039426">
    <property type="entry name" value="TonB-dep_rcpt-like"/>
</dbReference>
<dbReference type="Proteomes" id="UP001449657">
    <property type="component" value="Chromosome"/>
</dbReference>
<sequence length="1082" mass="117596">MLMRKGLTALFLILVCISGQVLAQSRTIKGKVTAADDGTPIIGATVIAKGTNVGTVTNAEGVYSLNVPDGVDVLVVKFIGMRDQEARISGTNVNVVLSTDVTNLTETVVTAQAIRREKRSLGFAAPTVKAEELTKGQSVSALNGLTGKVPGLNISGTASAPGSSTRIVLRGGSSISGNNQALLVVDGVPIDNSGLMGGGDSRSSVDFGNRGNDISPDDIESINILKGPAAAALYGSRASNGALIITTKSGKKGQSKMNVSFNTANTFSSVLKIPEYQNEFGQGYPDDPDVYPGGYHNDPKENFSWGAPFTGKVQPWGQAINGVRQQKPYSAVKDNVKDFFDLGKATNNNLALSGAGDKTTYFLSLNALNSDGVMPGHSDTYNRYNVRFNGSAELAHNLTTSVNFNYAKIKSNMVQGGQGDGSVWNSVIQMPRDIPLTQLADMNNPYNSFGNISDAAGNPLYGYYGAYTVNPYWQLANYRNENAVDRITGNFQVGWKPLSWLNVVERLGVDVYADRRKYKYPKFSFAPADNTSGEYSRAANTQVGAGKYQEEIYNLAEIVNDFMISAEHQFNSDFKGSILLGHNIRQRQFDVSDVETNPSGGLVVPGWYNFGNSNGPIDAVNTFSRRRLIGVYADINMSYRNLIFLGLTARNDWSSTLPKNNRSFFYPSVNASFVFTELMKDAAISDWFEYGKIRASWAQVGNDADPYLLNTFYDRTNILGPFGGTRFPLNGIPGLAQSNRIGNPELKPEITTAFEVGTEMSFFKNRLSIDFSYYQNKSKDQILSIPISAASGFTSKVVNAGTIQNKGVELALRGTPIQTSYGLSVELYGTYTKNKSEVISLLPGVDQIVLGGFGGMSIVAAVGKPYGTFYSQDIQKTPDGKVIVSPTTGEPLLTPASVYLGNYNPDYMASLGTNIKFKNWSLGVLFDTKQGGMFYSRTKDLMDFVGVSKESAANGRNPHPFPNSVIKDPNDANKYIANTEPYDMLNYWTNAIPAGQHVLDGSFVKLRETNLSYRFPKNMLNKGMFSDVTIGIFGNNLFMWTPKENEYVDPEVNSGGSSNEQGLDFSAQPSLRNFGFNVKVTF</sequence>
<keyword evidence="7 8" id="KW-0998">Cell outer membrane</keyword>
<comment type="subcellular location">
    <subcellularLocation>
        <location evidence="1 8">Cell outer membrane</location>
        <topology evidence="1 8">Multi-pass membrane protein</topology>
    </subcellularLocation>
</comment>
<keyword evidence="4 8" id="KW-0812">Transmembrane</keyword>
<evidence type="ECO:0000256" key="8">
    <source>
        <dbReference type="PROSITE-ProRule" id="PRU01360"/>
    </source>
</evidence>
<dbReference type="InterPro" id="IPR023996">
    <property type="entry name" value="TonB-dep_OMP_SusC/RagA"/>
</dbReference>
<dbReference type="InterPro" id="IPR008969">
    <property type="entry name" value="CarboxyPept-like_regulatory"/>
</dbReference>
<keyword evidence="14" id="KW-1185">Reference proteome</keyword>
<keyword evidence="3 8" id="KW-1134">Transmembrane beta strand</keyword>
<dbReference type="NCBIfam" id="TIGR04057">
    <property type="entry name" value="SusC_RagA_signa"/>
    <property type="match status" value="1"/>
</dbReference>
<dbReference type="Pfam" id="PF00593">
    <property type="entry name" value="TonB_dep_Rec_b-barrel"/>
    <property type="match status" value="1"/>
</dbReference>
<dbReference type="Pfam" id="PF13715">
    <property type="entry name" value="CarbopepD_reg_2"/>
    <property type="match status" value="1"/>
</dbReference>
<feature type="domain" description="TonB-dependent receptor plug" evidence="12">
    <location>
        <begin position="119"/>
        <end position="242"/>
    </location>
</feature>
<evidence type="ECO:0000256" key="5">
    <source>
        <dbReference type="ARBA" id="ARBA00023077"/>
    </source>
</evidence>
<dbReference type="Pfam" id="PF07715">
    <property type="entry name" value="Plug"/>
    <property type="match status" value="1"/>
</dbReference>
<dbReference type="NCBIfam" id="TIGR04056">
    <property type="entry name" value="OMP_RagA_SusC"/>
    <property type="match status" value="1"/>
</dbReference>
<dbReference type="InterPro" id="IPR000531">
    <property type="entry name" value="Beta-barrel_TonB"/>
</dbReference>
<evidence type="ECO:0000313" key="13">
    <source>
        <dbReference type="EMBL" id="WZN47215.1"/>
    </source>
</evidence>
<protein>
    <submittedName>
        <fullName evidence="13">SusC/RagA family TonB-linked outer membrane protein</fullName>
    </submittedName>
</protein>
<keyword evidence="10" id="KW-0732">Signal</keyword>
<feature type="signal peptide" evidence="10">
    <location>
        <begin position="1"/>
        <end position="23"/>
    </location>
</feature>
<evidence type="ECO:0000313" key="14">
    <source>
        <dbReference type="Proteomes" id="UP001449657"/>
    </source>
</evidence>
<evidence type="ECO:0000256" key="6">
    <source>
        <dbReference type="ARBA" id="ARBA00023136"/>
    </source>
</evidence>
<evidence type="ECO:0000259" key="11">
    <source>
        <dbReference type="Pfam" id="PF00593"/>
    </source>
</evidence>
<dbReference type="EMBL" id="CP150096">
    <property type="protein sequence ID" value="WZN47215.1"/>
    <property type="molecule type" value="Genomic_DNA"/>
</dbReference>